<evidence type="ECO:0000256" key="3">
    <source>
        <dbReference type="ARBA" id="ARBA00023212"/>
    </source>
</evidence>
<feature type="region of interest" description="Disordered" evidence="4">
    <location>
        <begin position="1545"/>
        <end position="1584"/>
    </location>
</feature>
<dbReference type="PANTHER" id="PTHR21553:SF22">
    <property type="entry name" value="CENTROSOME-ASSOCIATED PROTEIN ALMS1"/>
    <property type="match status" value="1"/>
</dbReference>
<evidence type="ECO:0000256" key="2">
    <source>
        <dbReference type="ARBA" id="ARBA00022490"/>
    </source>
</evidence>
<feature type="region of interest" description="Disordered" evidence="4">
    <location>
        <begin position="426"/>
        <end position="452"/>
    </location>
</feature>
<keyword evidence="3" id="KW-0206">Cytoskeleton</keyword>
<feature type="non-terminal residue" evidence="6">
    <location>
        <position position="2691"/>
    </location>
</feature>
<sequence>DTQGNEFSPCLPLLVYSTQGQRFSEQTLLQQSEMDFIPLRGVPDVSGESEECSKPSCTCETASLPDLESPSDAPTGCLTLSQHPLPFRVLDASCSGRLSRQTSFSWPHLVSKEPEEDCSSGTNEEALIPQTNVHLANSTSKVMLSKANNLNQREASLPKQTSGKDEPLPHDTNVPATVLELSEKEKGLWRYDEFSSSDNSSCKTALTKNSQNSEREMQKEKTKVAESDSGCLKQLEKDKKVPELHLSNDFSDGLKKDNCKTSDAQGAFSAKASEISEGMLKEGGVDLNGSESLKLVAITGGCQGAFQNQQQKQQSPAVRCEKKEIIPPVTDTSDSAPKLVTDEGAPVEPGGIRSELTISDFSIEREHKVTGISPSFNLVGDGSFSVHLAHPSYQSTPGIFLKEKVKAEELNVHRIKSDIQAYPSCLSEETSGNSSASTPGSDEKQHSPQCFQKGNNKHFESLKWKYPHTGRIQSLPSLSFMEKVEAWDVSQPEEVSHTVASCDPDGVSPKRKAYSAIACSSNNILLTEKSSRDSKDCAAASPRKTDSLGSLCFHNKDLLLVHPLTRSQSDNAVNVSSGNRSLLEVILPANLTEAVQALERKRNVLGVAENSSGGSMIQNLTPEIVSESPGEDAESHSRGQNSEPKVFVSSEGVSRLLRQDGNSPSDDQKNCDTLQNQSHHLNTPLGHVRMDNFADISPDSLTLLVSSGKSSQESFNRHFTSAKDENIIPVGATSLETPEKEELNIEERIPIYLRNLGIDQSPGTILTPFVPRGPIREVEFSPSELRTLKDSTDTLTRTLPQQQGKLLSAAEMRQTSFNSSTSTLSTSIPMSSEVDSRVLSPRELFPRLSRSFGDKPVSQCNLPCHQLQRTALLSRECSAVSKLAQANQQLQTVSPDCHSDRASPVLVARSVRDLLPRNDSKVVNDNPWRCSAGSLAGIENKAEIGRGSQTSSVGSKGSAGQENASLIGSGALHEIRKLLAEAEDIAGRWCGPVSSAASLRETGESSQMLIRKEDGPEGSRLVKDNVAVFHKVPSQDEAVTPRSMQEEGLAVKALNCNTGTLRWESSFEVNLHNSEELIKELIKDFRTGRSVGRSEPEGCSSVTTDRNQPAIVGLAQSNASSEVSTARTSESENASSSEPLNSITNVPEGFQSVLSKASVAGSKAGGIPGNDGSSSGDSVAARVKNLLRNPSSEPLGSVTDVPGGFQSMLSNASVAGRKTGGTKESDDSSSGDSLAAHVKNLLRNPSSSEPLGSVTDAPGGFQSVLSKASTAKTKTGGMRQSDDSSSGDSLAARVKNLLRNGSPGTEATRNLRSTDEEERKARAWVKLKLASQSEESVSELPEENQRRIEEIKAELLLSAKKKSALAKDPRVCGLETASEYTQELDTERFKAPSDKRYQVGKHTEALRTKRFVEASLHQAVPLYGADPSRCCLMKDSQFKTLRSVQTPTCSQHQTVATNHSDALVELHPPLQQGWDTCVMMPAAASDAPAEMHLAAEKQLSVEHCSEDGMKQITSITFSSQKWLQSPLTPMALDSSLTKDTLDGIMPLEVDSGSTEEQSHGKQQWERAEACPPSSPKLAGSMSNEKAETNRFHRFSAGSDRVGAYQETDCLSDEDSVSIHADKRQTLSAKKSHVLPQDVLQLGRHSARLGELDCDTRFSEKTNQVNESHSISSKQQQQKSSSPGHMQLHGSLEGSDPARPTDLLKGHISLLEEEKKHPSETPLIQKEAVSEQFRTSHRPSTRKTLSNTSVSPSSPTRKVLSCVHITLSPKCNNPEMGSDVNAENEMRLEDKPEAHTQPVSFKAPETLTEAGPKLPASAFIPEEQRSSSSPMPLSSADPCLVLSSVTSTAGQELPLQSSERPQVTVLASGRCNLSTFNSAVPAKAGKSTSDASTQITTESPGKTAFSAEIFVHSQDRENTAHQKTPELANNTVASRDNISSFPRQGDQPLLLPYKPAGSTGMYYVPYLKAGSKISPVASETRSNDALSPRFPANLLGLRDDHPPASTASKHKERTYSKRAKPKLAWAEEQMEASPECTDHSKPVKPTPSGSKSTQLNLPQPVPPCESYFLSNSELSEDSSSLGQAGHSSRPVLQNQKKTHRHPPVFSIGRAKAGDKEFFALSAEADCSKNEDLNGSTSLGMERLGKELLQHGRREAQQKAARSYPLPGCQTTHLNEAEEKDLAQRQRSHSGRNLDELWIKFLECQKSHQHHDFRRNGELSLVERLDRLAMVLQNPIKHTLTSTKCERSVSEKTVMGKEQKKSKLPGNSVSESTSEPNATHVEEGPRITHNKNSFVELRKNRSGEKCLCHLTKMLEHQQYLESPSDSSSETRLSRDHGTTITSITSESDVVTQTELETTTQTEVSSSISTIDTARLIRAFGHERVEVSPRLSQLYCTIHHQKSRSEKWDKGSGQAAGLEYPKVASGRHRKMKDIQNAISFSSDSASPSSSSWGPSSALSNKRRTRLLNKGIQAGDLEIVNSATKKNTRDVGVTFPTPRPSQPSQRPQEAWHRVDGNSGESDGMLVFCDLLPGISHLVQAEDLKSESKKENHSSSGPGISWFEPLTCTKPWREPLREKNWQEQQHSNRLQPALPGRDAENRVPRPFVKLTLQEALAAYRPDFISRSGERVKHLKLVMEERKIQSVLQAQREELFNPPEKRKGYRNANHILSDRGFQVREKRRTIPKSEMVQRSKR</sequence>
<evidence type="ECO:0000313" key="7">
    <source>
        <dbReference type="Proteomes" id="UP000654395"/>
    </source>
</evidence>
<feature type="compositionally biased region" description="Polar residues" evidence="4">
    <location>
        <begin position="2263"/>
        <end position="2275"/>
    </location>
</feature>
<proteinExistence type="predicted"/>
<evidence type="ECO:0000256" key="4">
    <source>
        <dbReference type="SAM" id="MobiDB-lite"/>
    </source>
</evidence>
<feature type="compositionally biased region" description="Polar residues" evidence="4">
    <location>
        <begin position="2046"/>
        <end position="2056"/>
    </location>
</feature>
<dbReference type="EMBL" id="WBNH01005518">
    <property type="protein sequence ID" value="NXX79546.1"/>
    <property type="molecule type" value="Genomic_DNA"/>
</dbReference>
<feature type="compositionally biased region" description="Polar residues" evidence="4">
    <location>
        <begin position="1741"/>
        <end position="1755"/>
    </location>
</feature>
<feature type="compositionally biased region" description="Basic and acidic residues" evidence="4">
    <location>
        <begin position="213"/>
        <end position="226"/>
    </location>
</feature>
<accession>A0A852KND6</accession>
<evidence type="ECO:0000256" key="1">
    <source>
        <dbReference type="ARBA" id="ARBA00004300"/>
    </source>
</evidence>
<dbReference type="GO" id="GO:0005813">
    <property type="term" value="C:centrosome"/>
    <property type="evidence" value="ECO:0007669"/>
    <property type="project" value="UniProtKB-SubCell"/>
</dbReference>
<comment type="caution">
    <text evidence="6">The sequence shown here is derived from an EMBL/GenBank/DDBJ whole genome shotgun (WGS) entry which is preliminary data.</text>
</comment>
<dbReference type="GO" id="GO:0046599">
    <property type="term" value="P:regulation of centriole replication"/>
    <property type="evidence" value="ECO:0007669"/>
    <property type="project" value="TreeGrafter"/>
</dbReference>
<organism evidence="6 7">
    <name type="scientific">Urocolius indicus</name>
    <name type="common">Red-faced mousebird</name>
    <name type="synonym">Colius indicus</name>
    <dbReference type="NCBI Taxonomy" id="458196"/>
    <lineage>
        <taxon>Eukaryota</taxon>
        <taxon>Metazoa</taxon>
        <taxon>Chordata</taxon>
        <taxon>Craniata</taxon>
        <taxon>Vertebrata</taxon>
        <taxon>Euteleostomi</taxon>
        <taxon>Archelosauria</taxon>
        <taxon>Archosauria</taxon>
        <taxon>Dinosauria</taxon>
        <taxon>Saurischia</taxon>
        <taxon>Theropoda</taxon>
        <taxon>Coelurosauria</taxon>
        <taxon>Aves</taxon>
        <taxon>Neognathae</taxon>
        <taxon>Neoaves</taxon>
        <taxon>Telluraves</taxon>
        <taxon>Coraciimorphae</taxon>
        <taxon>Coliiformes</taxon>
        <taxon>Coliidae</taxon>
        <taxon>Urocolius</taxon>
    </lineage>
</organism>
<feature type="compositionally biased region" description="Polar residues" evidence="4">
    <location>
        <begin position="194"/>
        <end position="212"/>
    </location>
</feature>
<feature type="region of interest" description="Disordered" evidence="4">
    <location>
        <begin position="625"/>
        <end position="685"/>
    </location>
</feature>
<dbReference type="PANTHER" id="PTHR21553">
    <property type="entry name" value="ALMS1-RELATED"/>
    <property type="match status" value="1"/>
</dbReference>
<dbReference type="InterPro" id="IPR029299">
    <property type="entry name" value="ALMS_motif"/>
</dbReference>
<feature type="compositionally biased region" description="Polar residues" evidence="4">
    <location>
        <begin position="1302"/>
        <end position="1311"/>
    </location>
</feature>
<feature type="region of interest" description="Disordered" evidence="4">
    <location>
        <begin position="193"/>
        <end position="228"/>
    </location>
</feature>
<evidence type="ECO:0000313" key="6">
    <source>
        <dbReference type="EMBL" id="NXX79546.1"/>
    </source>
</evidence>
<feature type="compositionally biased region" description="Basic and acidic residues" evidence="4">
    <location>
        <begin position="2245"/>
        <end position="2259"/>
    </location>
</feature>
<protein>
    <submittedName>
        <fullName evidence="6">ALMS1 protein</fullName>
    </submittedName>
</protein>
<feature type="region of interest" description="Disordered" evidence="4">
    <location>
        <begin position="943"/>
        <end position="962"/>
    </location>
</feature>
<feature type="region of interest" description="Disordered" evidence="4">
    <location>
        <begin position="1115"/>
        <end position="1145"/>
    </location>
</feature>
<feature type="region of interest" description="Disordered" evidence="4">
    <location>
        <begin position="2317"/>
        <end position="2355"/>
    </location>
</feature>
<reference evidence="6" key="1">
    <citation type="submission" date="2020-02" db="EMBL/GenBank/DDBJ databases">
        <title>Bird 10,000 Genomes (B10K) Project - Family phase.</title>
        <authorList>
            <person name="Zhang G."/>
        </authorList>
    </citation>
    <scope>NUCLEOTIDE SEQUENCE</scope>
    <source>
        <strain evidence="6">B10K-DU-030-59</strain>
    </source>
</reference>
<feature type="domain" description="ALMS motif" evidence="5">
    <location>
        <begin position="2602"/>
        <end position="2691"/>
    </location>
</feature>
<feature type="region of interest" description="Disordered" evidence="4">
    <location>
        <begin position="2575"/>
        <end position="2596"/>
    </location>
</feature>
<feature type="compositionally biased region" description="Polar residues" evidence="4">
    <location>
        <begin position="660"/>
        <end position="681"/>
    </location>
</feature>
<feature type="compositionally biased region" description="Basic and acidic residues" evidence="4">
    <location>
        <begin position="1556"/>
        <end position="1568"/>
    </location>
</feature>
<dbReference type="GO" id="GO:0005814">
    <property type="term" value="C:centriole"/>
    <property type="evidence" value="ECO:0007669"/>
    <property type="project" value="TreeGrafter"/>
</dbReference>
<feature type="compositionally biased region" description="Basic residues" evidence="4">
    <location>
        <begin position="2007"/>
        <end position="2020"/>
    </location>
</feature>
<feature type="region of interest" description="Disordered" evidence="4">
    <location>
        <begin position="2437"/>
        <end position="2456"/>
    </location>
</feature>
<feature type="non-terminal residue" evidence="6">
    <location>
        <position position="1"/>
    </location>
</feature>
<feature type="compositionally biased region" description="Low complexity" evidence="4">
    <location>
        <begin position="1667"/>
        <end position="1681"/>
    </location>
</feature>
<dbReference type="GO" id="GO:0005829">
    <property type="term" value="C:cytosol"/>
    <property type="evidence" value="ECO:0007669"/>
    <property type="project" value="TreeGrafter"/>
</dbReference>
<feature type="region of interest" description="Disordered" evidence="4">
    <location>
        <begin position="328"/>
        <end position="350"/>
    </location>
</feature>
<evidence type="ECO:0000259" key="5">
    <source>
        <dbReference type="Pfam" id="PF15309"/>
    </source>
</evidence>
<feature type="region of interest" description="Disordered" evidence="4">
    <location>
        <begin position="1268"/>
        <end position="1318"/>
    </location>
</feature>
<keyword evidence="2" id="KW-0963">Cytoplasm</keyword>
<feature type="region of interest" description="Disordered" evidence="4">
    <location>
        <begin position="1660"/>
        <end position="1756"/>
    </location>
</feature>
<feature type="compositionally biased region" description="Polar residues" evidence="4">
    <location>
        <begin position="2336"/>
        <end position="2346"/>
    </location>
</feature>
<feature type="region of interest" description="Disordered" evidence="4">
    <location>
        <begin position="2484"/>
        <end position="2513"/>
    </location>
</feature>
<gene>
    <name evidence="6" type="primary">Alms1</name>
    <name evidence="6" type="ORF">UROIND_R01174</name>
</gene>
<feature type="compositionally biased region" description="Polar residues" evidence="4">
    <location>
        <begin position="947"/>
        <end position="962"/>
    </location>
</feature>
<feature type="region of interest" description="Disordered" evidence="4">
    <location>
        <begin position="1992"/>
        <end position="2101"/>
    </location>
</feature>
<comment type="subcellular location">
    <subcellularLocation>
        <location evidence="1">Cytoplasm</location>
        <location evidence="1">Cytoskeleton</location>
        <location evidence="1">Microtubule organizing center</location>
        <location evidence="1">Centrosome</location>
    </subcellularLocation>
</comment>
<feature type="region of interest" description="Disordered" evidence="4">
    <location>
        <begin position="2245"/>
        <end position="2290"/>
    </location>
</feature>
<feature type="compositionally biased region" description="Polar residues" evidence="4">
    <location>
        <begin position="2317"/>
        <end position="2328"/>
    </location>
</feature>
<dbReference type="Proteomes" id="UP000654395">
    <property type="component" value="Unassembled WGS sequence"/>
</dbReference>
<feature type="compositionally biased region" description="Polar residues" evidence="4">
    <location>
        <begin position="427"/>
        <end position="440"/>
    </location>
</feature>
<dbReference type="GO" id="GO:0008017">
    <property type="term" value="F:microtubule binding"/>
    <property type="evidence" value="ECO:0007669"/>
    <property type="project" value="TreeGrafter"/>
</dbReference>
<feature type="compositionally biased region" description="Low complexity" evidence="4">
    <location>
        <begin position="2068"/>
        <end position="2080"/>
    </location>
</feature>
<feature type="compositionally biased region" description="Basic and acidic residues" evidence="4">
    <location>
        <begin position="1701"/>
        <end position="1718"/>
    </location>
</feature>
<keyword evidence="7" id="KW-1185">Reference proteome</keyword>
<dbReference type="Pfam" id="PF15309">
    <property type="entry name" value="ALMS_motif"/>
    <property type="match status" value="1"/>
</dbReference>
<name>A0A852KND6_UROIN</name>
<dbReference type="OrthoDB" id="6163239at2759"/>